<evidence type="ECO:0000259" key="1">
    <source>
        <dbReference type="Pfam" id="PF09414"/>
    </source>
</evidence>
<reference evidence="2" key="1">
    <citation type="submission" date="2018-10" db="EMBL/GenBank/DDBJ databases">
        <title>Hidden diversity of soil giant viruses.</title>
        <authorList>
            <person name="Schulz F."/>
            <person name="Alteio L."/>
            <person name="Goudeau D."/>
            <person name="Ryan E.M."/>
            <person name="Malmstrom R.R."/>
            <person name="Blanchard J."/>
            <person name="Woyke T."/>
        </authorList>
    </citation>
    <scope>NUCLEOTIDE SEQUENCE</scope>
    <source>
        <strain evidence="2">EDV1</strain>
    </source>
</reference>
<keyword evidence="2" id="KW-0436">Ligase</keyword>
<dbReference type="SUPFAM" id="SSF56091">
    <property type="entry name" value="DNA ligase/mRNA capping enzyme, catalytic domain"/>
    <property type="match status" value="1"/>
</dbReference>
<gene>
    <name evidence="2" type="ORF">Edafosvirus5_44</name>
</gene>
<feature type="domain" description="RNA ligase" evidence="1">
    <location>
        <begin position="21"/>
        <end position="184"/>
    </location>
</feature>
<sequence>MGYLSIQNLYKCQEVIAKYAEWYALEKIHGTSAHITFNKEIKFSSGGSKHSDFIKIFNQDDIKNKFDDMKIEGKVVVYGEAYGGKLLKMAETYGPELKFVAFDVKVNDKWLTVPEAETFVKKLGLEFVSYKKISSTIKELDEARDEESIQAIRNGMGKGKLREGIVIRPLKEEDNKHDERIIYKHKRTEFSEHKTPKKLGDEIMTSQSAIQIAEDWVTEMRLEHVLDKLKKKKKELSIPNVIDAMVADILREGRGEIDESPTLIKNIKSESANLYKKYQKMHKT</sequence>
<dbReference type="InterPro" id="IPR021122">
    <property type="entry name" value="RNA_ligase_dom_REL/Rnl2"/>
</dbReference>
<protein>
    <submittedName>
        <fullName evidence="2">Ligase 2</fullName>
    </submittedName>
</protein>
<proteinExistence type="predicted"/>
<dbReference type="Gene3D" id="3.30.1490.70">
    <property type="match status" value="1"/>
</dbReference>
<dbReference type="EMBL" id="MK072070">
    <property type="protein sequence ID" value="AYV78126.1"/>
    <property type="molecule type" value="Genomic_DNA"/>
</dbReference>
<dbReference type="GO" id="GO:0016874">
    <property type="term" value="F:ligase activity"/>
    <property type="evidence" value="ECO:0007669"/>
    <property type="project" value="UniProtKB-KW"/>
</dbReference>
<organism evidence="2">
    <name type="scientific">Edafosvirus sp</name>
    <dbReference type="NCBI Taxonomy" id="2487765"/>
    <lineage>
        <taxon>Viruses</taxon>
        <taxon>Varidnaviria</taxon>
        <taxon>Bamfordvirae</taxon>
        <taxon>Nucleocytoviricota</taxon>
        <taxon>Megaviricetes</taxon>
        <taxon>Imitervirales</taxon>
        <taxon>Mimiviridae</taxon>
        <taxon>Klosneuvirinae</taxon>
    </lineage>
</organism>
<dbReference type="Gene3D" id="3.30.470.30">
    <property type="entry name" value="DNA ligase/mRNA capping enzyme"/>
    <property type="match status" value="1"/>
</dbReference>
<evidence type="ECO:0000313" key="2">
    <source>
        <dbReference type="EMBL" id="AYV78126.1"/>
    </source>
</evidence>
<name>A0A3G4ZTA0_9VIRU</name>
<accession>A0A3G4ZTA0</accession>
<dbReference type="Pfam" id="PF09414">
    <property type="entry name" value="RNA_ligase"/>
    <property type="match status" value="1"/>
</dbReference>